<feature type="region of interest" description="Disordered" evidence="2">
    <location>
        <begin position="242"/>
        <end position="275"/>
    </location>
</feature>
<name>A0A5P9Q978_9MICO</name>
<dbReference type="RefSeq" id="WP_153022041.1">
    <property type="nucleotide sequence ID" value="NZ_BAABIH010000001.1"/>
</dbReference>
<dbReference type="EC" id="5.1.99.3" evidence="3"/>
<dbReference type="KEGG" id="lxl:KDY119_01111"/>
<keyword evidence="3" id="KW-0413">Isomerase</keyword>
<evidence type="ECO:0000256" key="2">
    <source>
        <dbReference type="SAM" id="MobiDB-lite"/>
    </source>
</evidence>
<dbReference type="InterPro" id="IPR052186">
    <property type="entry name" value="Hydantoin_racemase-like"/>
</dbReference>
<dbReference type="PANTHER" id="PTHR28047:SF5">
    <property type="entry name" value="PROTEIN DCG1"/>
    <property type="match status" value="1"/>
</dbReference>
<dbReference type="InterPro" id="IPR053714">
    <property type="entry name" value="Iso_Racemase_Enz_sf"/>
</dbReference>
<keyword evidence="4" id="KW-1185">Reference proteome</keyword>
<gene>
    <name evidence="3" type="primary">hpxA</name>
    <name evidence="3" type="ORF">KDY119_01111</name>
</gene>
<dbReference type="Proteomes" id="UP000326702">
    <property type="component" value="Chromosome"/>
</dbReference>
<sequence length="275" mass="28056">MRIRVINPNTTRAMTDLVGRSARAVAFPGTTVEAVQPTMGPASVESHYEEALAVPGILEQVALAEALPPVARPDAYVVACFGDPGLDAARELARGPVVGIAEAAMHAATLVGRRFAVVTSLERTVPRARELATRYGFAEACAAVYACELPVLELDRPGSRARETVLEHCRLAATAEGVDAVVLGCAGMADLCHEVGAAIGVPVVDGVAAATALVQGLVAQRLTTSRAGEYAAPPTKPVAGLLAPFGLQAPPGRPGDLSPVSPGPGAGAPSPRPRG</sequence>
<evidence type="ECO:0000313" key="3">
    <source>
        <dbReference type="EMBL" id="QFU97612.1"/>
    </source>
</evidence>
<accession>A0A5P9Q978</accession>
<dbReference type="Pfam" id="PF01177">
    <property type="entry name" value="Asp_Glu_race"/>
    <property type="match status" value="1"/>
</dbReference>
<organism evidence="3 4">
    <name type="scientific">Luteimicrobium xylanilyticum</name>
    <dbReference type="NCBI Taxonomy" id="1133546"/>
    <lineage>
        <taxon>Bacteria</taxon>
        <taxon>Bacillati</taxon>
        <taxon>Actinomycetota</taxon>
        <taxon>Actinomycetes</taxon>
        <taxon>Micrococcales</taxon>
        <taxon>Luteimicrobium</taxon>
    </lineage>
</organism>
<dbReference type="InterPro" id="IPR015942">
    <property type="entry name" value="Asp/Glu/hydantoin_racemase"/>
</dbReference>
<dbReference type="AlphaFoldDB" id="A0A5P9Q978"/>
<evidence type="ECO:0000256" key="1">
    <source>
        <dbReference type="ARBA" id="ARBA00038414"/>
    </source>
</evidence>
<comment type="similarity">
    <text evidence="1">Belongs to the HyuE racemase family.</text>
</comment>
<proteinExistence type="inferred from homology"/>
<dbReference type="EMBL" id="CP045529">
    <property type="protein sequence ID" value="QFU97612.1"/>
    <property type="molecule type" value="Genomic_DNA"/>
</dbReference>
<protein>
    <submittedName>
        <fullName evidence="3">Allantoin racemase</fullName>
        <ecNumber evidence="3">5.1.99.3</ecNumber>
    </submittedName>
</protein>
<dbReference type="OrthoDB" id="9791723at2"/>
<reference evidence="3 4" key="1">
    <citation type="submission" date="2019-10" db="EMBL/GenBank/DDBJ databases">
        <title>Genome sequence of Luteimicrobium xylanilyticum HY-24.</title>
        <authorList>
            <person name="Kim D.Y."/>
            <person name="Park H.-Y."/>
        </authorList>
    </citation>
    <scope>NUCLEOTIDE SEQUENCE [LARGE SCALE GENOMIC DNA]</scope>
    <source>
        <strain evidence="3 4">HY-24</strain>
    </source>
</reference>
<dbReference type="GO" id="GO:0047653">
    <property type="term" value="F:allantoin racemase activity"/>
    <property type="evidence" value="ECO:0007669"/>
    <property type="project" value="UniProtKB-EC"/>
</dbReference>
<evidence type="ECO:0000313" key="4">
    <source>
        <dbReference type="Proteomes" id="UP000326702"/>
    </source>
</evidence>
<dbReference type="PANTHER" id="PTHR28047">
    <property type="entry name" value="PROTEIN DCG1"/>
    <property type="match status" value="1"/>
</dbReference>
<dbReference type="Gene3D" id="3.40.50.12500">
    <property type="match status" value="1"/>
</dbReference>
<dbReference type="GO" id="GO:0047661">
    <property type="term" value="F:amino-acid racemase activity"/>
    <property type="evidence" value="ECO:0007669"/>
    <property type="project" value="InterPro"/>
</dbReference>